<evidence type="ECO:0000313" key="13">
    <source>
        <dbReference type="Proteomes" id="UP000663866"/>
    </source>
</evidence>
<dbReference type="Proteomes" id="UP000663855">
    <property type="component" value="Unassembled WGS sequence"/>
</dbReference>
<feature type="region of interest" description="Disordered" evidence="1">
    <location>
        <begin position="1"/>
        <end position="26"/>
    </location>
</feature>
<comment type="caution">
    <text evidence="5">The sequence shown here is derived from an EMBL/GenBank/DDBJ whole genome shotgun (WGS) entry which is preliminary data.</text>
</comment>
<dbReference type="AlphaFoldDB" id="A0A816NZX4"/>
<evidence type="ECO:0000313" key="14">
    <source>
        <dbReference type="Proteomes" id="UP000663887"/>
    </source>
</evidence>
<dbReference type="EMBL" id="CAJOBI010001450">
    <property type="protein sequence ID" value="CAF3882098.1"/>
    <property type="molecule type" value="Genomic_DNA"/>
</dbReference>
<feature type="compositionally biased region" description="Basic residues" evidence="1">
    <location>
        <begin position="1"/>
        <end position="17"/>
    </location>
</feature>
<dbReference type="Proteomes" id="UP000663866">
    <property type="component" value="Unassembled WGS sequence"/>
</dbReference>
<organism evidence="5 14">
    <name type="scientific">Rotaria magnacalcarata</name>
    <dbReference type="NCBI Taxonomy" id="392030"/>
    <lineage>
        <taxon>Eukaryota</taxon>
        <taxon>Metazoa</taxon>
        <taxon>Spiralia</taxon>
        <taxon>Gnathifera</taxon>
        <taxon>Rotifera</taxon>
        <taxon>Eurotatoria</taxon>
        <taxon>Bdelloidea</taxon>
        <taxon>Philodinida</taxon>
        <taxon>Philodinidae</taxon>
        <taxon>Rotaria</taxon>
    </lineage>
</organism>
<evidence type="ECO:0000313" key="8">
    <source>
        <dbReference type="EMBL" id="CAF3875038.1"/>
    </source>
</evidence>
<keyword evidence="2" id="KW-1133">Transmembrane helix</keyword>
<gene>
    <name evidence="9" type="ORF">BYL167_LOCUS7314</name>
    <name evidence="3" type="ORF">CJN711_LOCUS13798</name>
    <name evidence="8" type="ORF">GIL414_LOCUS5237</name>
    <name evidence="4" type="ORF">KQP761_LOCUS14125</name>
    <name evidence="6" type="ORF">MBJ925_LOCUS14025</name>
    <name evidence="11" type="ORF">OVN521_LOCUS20162</name>
    <name evidence="10" type="ORF">SMN809_LOCUS5663</name>
    <name evidence="12" type="ORF">UXM345_LOCUS23699</name>
    <name evidence="7" type="ORF">WKI299_LOCUS36368</name>
    <name evidence="5" type="ORF">XDN619_LOCUS6881</name>
</gene>
<dbReference type="Proteomes" id="UP000663856">
    <property type="component" value="Unassembled WGS sequence"/>
</dbReference>
<dbReference type="EMBL" id="CAJNRE010006505">
    <property type="protein sequence ID" value="CAF2055881.1"/>
    <property type="molecule type" value="Genomic_DNA"/>
</dbReference>
<evidence type="ECO:0000313" key="7">
    <source>
        <dbReference type="EMBL" id="CAF2238144.1"/>
    </source>
</evidence>
<evidence type="ECO:0000313" key="12">
    <source>
        <dbReference type="EMBL" id="CAF4126027.1"/>
    </source>
</evidence>
<dbReference type="EMBL" id="CAJNRF010017744">
    <property type="protein sequence ID" value="CAF2238144.1"/>
    <property type="molecule type" value="Genomic_DNA"/>
</dbReference>
<keyword evidence="13" id="KW-1185">Reference proteome</keyword>
<evidence type="ECO:0000256" key="1">
    <source>
        <dbReference type="SAM" id="MobiDB-lite"/>
    </source>
</evidence>
<feature type="transmembrane region" description="Helical" evidence="2">
    <location>
        <begin position="85"/>
        <end position="107"/>
    </location>
</feature>
<evidence type="ECO:0000313" key="5">
    <source>
        <dbReference type="EMBL" id="CAF2042001.1"/>
    </source>
</evidence>
<evidence type="ECO:0000313" key="9">
    <source>
        <dbReference type="EMBL" id="CAF3878476.1"/>
    </source>
</evidence>
<dbReference type="Proteomes" id="UP000676336">
    <property type="component" value="Unassembled WGS sequence"/>
</dbReference>
<dbReference type="EMBL" id="CAJNOW010006615">
    <property type="protein sequence ID" value="CAF1491595.1"/>
    <property type="molecule type" value="Genomic_DNA"/>
</dbReference>
<dbReference type="OrthoDB" id="10056439at2759"/>
<evidence type="ECO:0000313" key="4">
    <source>
        <dbReference type="EMBL" id="CAF1491595.1"/>
    </source>
</evidence>
<sequence>MSKHPTIAHKIQAKKTSVHTEHNSESHELNYITPRLQQISSRLDTVSPDGMNAPKRNVEASQITSEATSVPNLSRRSFSFSQRDIILITLGVLLALGTAITAIALAIKYRT</sequence>
<proteinExistence type="predicted"/>
<protein>
    <submittedName>
        <fullName evidence="5">Uncharacterized protein</fullName>
    </submittedName>
</protein>
<dbReference type="Proteomes" id="UP000663824">
    <property type="component" value="Unassembled WGS sequence"/>
</dbReference>
<name>A0A816NZX4_9BILA</name>
<evidence type="ECO:0000256" key="2">
    <source>
        <dbReference type="SAM" id="Phobius"/>
    </source>
</evidence>
<accession>A0A816NZX4</accession>
<keyword evidence="2" id="KW-0812">Transmembrane</keyword>
<dbReference type="Proteomes" id="UP000663887">
    <property type="component" value="Unassembled WGS sequence"/>
</dbReference>
<dbReference type="Proteomes" id="UP000663834">
    <property type="component" value="Unassembled WGS sequence"/>
</dbReference>
<reference evidence="5" key="1">
    <citation type="submission" date="2021-02" db="EMBL/GenBank/DDBJ databases">
        <authorList>
            <person name="Nowell W R."/>
        </authorList>
    </citation>
    <scope>NUCLEOTIDE SEQUENCE</scope>
</reference>
<keyword evidence="2" id="KW-0472">Membrane</keyword>
<evidence type="ECO:0000313" key="6">
    <source>
        <dbReference type="EMBL" id="CAF2055881.1"/>
    </source>
</evidence>
<dbReference type="EMBL" id="CAJOBH010001884">
    <property type="protein sequence ID" value="CAF3878476.1"/>
    <property type="molecule type" value="Genomic_DNA"/>
</dbReference>
<dbReference type="Proteomes" id="UP000681720">
    <property type="component" value="Unassembled WGS sequence"/>
</dbReference>
<dbReference type="Proteomes" id="UP000663842">
    <property type="component" value="Unassembled WGS sequence"/>
</dbReference>
<dbReference type="EMBL" id="CAJOBF010004148">
    <property type="protein sequence ID" value="CAF4126027.1"/>
    <property type="molecule type" value="Genomic_DNA"/>
</dbReference>
<dbReference type="Proteomes" id="UP000681967">
    <property type="component" value="Unassembled WGS sequence"/>
</dbReference>
<evidence type="ECO:0000313" key="10">
    <source>
        <dbReference type="EMBL" id="CAF3882098.1"/>
    </source>
</evidence>
<dbReference type="EMBL" id="CAJOBJ010001356">
    <property type="protein sequence ID" value="CAF3875038.1"/>
    <property type="molecule type" value="Genomic_DNA"/>
</dbReference>
<dbReference type="EMBL" id="CAJOBG010003934">
    <property type="protein sequence ID" value="CAF4087588.1"/>
    <property type="molecule type" value="Genomic_DNA"/>
</dbReference>
<dbReference type="EMBL" id="CAJNOV010006137">
    <property type="protein sequence ID" value="CAF1237062.1"/>
    <property type="molecule type" value="Genomic_DNA"/>
</dbReference>
<dbReference type="EMBL" id="CAJNRG010001966">
    <property type="protein sequence ID" value="CAF2042001.1"/>
    <property type="molecule type" value="Genomic_DNA"/>
</dbReference>
<evidence type="ECO:0000313" key="11">
    <source>
        <dbReference type="EMBL" id="CAF4087588.1"/>
    </source>
</evidence>
<evidence type="ECO:0000313" key="3">
    <source>
        <dbReference type="EMBL" id="CAF1237062.1"/>
    </source>
</evidence>